<protein>
    <submittedName>
        <fullName evidence="2">Uncharacterized protein</fullName>
    </submittedName>
</protein>
<name>A0A8H4UJA0_9HYPO</name>
<gene>
    <name evidence="2" type="ORF">FZEAL_5640</name>
</gene>
<proteinExistence type="predicted"/>
<dbReference type="EMBL" id="JABEYC010000412">
    <property type="protein sequence ID" value="KAF4977892.1"/>
    <property type="molecule type" value="Genomic_DNA"/>
</dbReference>
<keyword evidence="3" id="KW-1185">Reference proteome</keyword>
<dbReference type="AlphaFoldDB" id="A0A8H4UJA0"/>
<reference evidence="2" key="1">
    <citation type="journal article" date="2020" name="BMC Genomics">
        <title>Correction to: Identification and distribution of gene clusters required for synthesis of sphingolipid metabolism inhibitors in diverse species of the filamentous fungus Fusarium.</title>
        <authorList>
            <person name="Kim H.S."/>
            <person name="Lohmar J.M."/>
            <person name="Busman M."/>
            <person name="Brown D.W."/>
            <person name="Naumann T.A."/>
            <person name="Divon H.H."/>
            <person name="Lysoe E."/>
            <person name="Uhlig S."/>
            <person name="Proctor R.H."/>
        </authorList>
    </citation>
    <scope>NUCLEOTIDE SEQUENCE</scope>
    <source>
        <strain evidence="2">NRRL 22465</strain>
    </source>
</reference>
<evidence type="ECO:0000256" key="1">
    <source>
        <dbReference type="SAM" id="MobiDB-lite"/>
    </source>
</evidence>
<accession>A0A8H4UJA0</accession>
<organism evidence="2 3">
    <name type="scientific">Fusarium zealandicum</name>
    <dbReference type="NCBI Taxonomy" id="1053134"/>
    <lineage>
        <taxon>Eukaryota</taxon>
        <taxon>Fungi</taxon>
        <taxon>Dikarya</taxon>
        <taxon>Ascomycota</taxon>
        <taxon>Pezizomycotina</taxon>
        <taxon>Sordariomycetes</taxon>
        <taxon>Hypocreomycetidae</taxon>
        <taxon>Hypocreales</taxon>
        <taxon>Nectriaceae</taxon>
        <taxon>Fusarium</taxon>
        <taxon>Fusarium staphyleae species complex</taxon>
    </lineage>
</organism>
<evidence type="ECO:0000313" key="3">
    <source>
        <dbReference type="Proteomes" id="UP000635477"/>
    </source>
</evidence>
<feature type="compositionally biased region" description="Low complexity" evidence="1">
    <location>
        <begin position="1"/>
        <end position="18"/>
    </location>
</feature>
<sequence length="90" mass="9509">MAWKRAGTGPSGTPAATTCQRDGRRLPVRWHPITYSPRCLREQPPAASFRPAARPAAIAGAVPGVVTQTLPACHIMIVVDKCLLPLSPAA</sequence>
<comment type="caution">
    <text evidence="2">The sequence shown here is derived from an EMBL/GenBank/DDBJ whole genome shotgun (WGS) entry which is preliminary data.</text>
</comment>
<reference evidence="2" key="2">
    <citation type="submission" date="2020-05" db="EMBL/GenBank/DDBJ databases">
        <authorList>
            <person name="Kim H.-S."/>
            <person name="Proctor R.H."/>
            <person name="Brown D.W."/>
        </authorList>
    </citation>
    <scope>NUCLEOTIDE SEQUENCE</scope>
    <source>
        <strain evidence="2">NRRL 22465</strain>
    </source>
</reference>
<dbReference type="Proteomes" id="UP000635477">
    <property type="component" value="Unassembled WGS sequence"/>
</dbReference>
<feature type="region of interest" description="Disordered" evidence="1">
    <location>
        <begin position="1"/>
        <end position="23"/>
    </location>
</feature>
<evidence type="ECO:0000313" key="2">
    <source>
        <dbReference type="EMBL" id="KAF4977892.1"/>
    </source>
</evidence>